<reference evidence="7 8" key="1">
    <citation type="submission" date="2012-02" db="EMBL/GenBank/DDBJ databases">
        <title>Complete genome sequence of Caldilinea aerophila DSM 14535 (= NBRC 102666).</title>
        <authorList>
            <person name="Oguchi A."/>
            <person name="Hosoyama A."/>
            <person name="Sekine M."/>
            <person name="Fukai R."/>
            <person name="Kato Y."/>
            <person name="Nakamura S."/>
            <person name="Hanada S."/>
            <person name="Yamazaki S."/>
            <person name="Fujita N."/>
        </authorList>
    </citation>
    <scope>NUCLEOTIDE SEQUENCE [LARGE SCALE GENOMIC DNA]</scope>
    <source>
        <strain evidence="8">DSM 14535 / JCM 11387 / NBRC 104270 / STL-6-O1</strain>
    </source>
</reference>
<dbReference type="HOGENOM" id="CLU_054362_2_1_0"/>
<evidence type="ECO:0000256" key="5">
    <source>
        <dbReference type="ARBA" id="ARBA00023014"/>
    </source>
</evidence>
<keyword evidence="3" id="KW-0479">Metal-binding</keyword>
<dbReference type="Pfam" id="PF01257">
    <property type="entry name" value="2Fe-2S_thioredx"/>
    <property type="match status" value="1"/>
</dbReference>
<dbReference type="InterPro" id="IPR036249">
    <property type="entry name" value="Thioredoxin-like_sf"/>
</dbReference>
<dbReference type="InterPro" id="IPR028431">
    <property type="entry name" value="NADP_DH_HndA-like"/>
</dbReference>
<keyword evidence="2" id="KW-0001">2Fe-2S</keyword>
<accession>I0I6K2</accession>
<dbReference type="PANTHER" id="PTHR43342:SF2">
    <property type="entry name" value="POTENTIAL NAD-REDUCING HYDROGENASE SUBUNIT"/>
    <property type="match status" value="1"/>
</dbReference>
<organism evidence="7 8">
    <name type="scientific">Caldilinea aerophila (strain DSM 14535 / JCM 11387 / NBRC 104270 / STL-6-O1)</name>
    <dbReference type="NCBI Taxonomy" id="926550"/>
    <lineage>
        <taxon>Bacteria</taxon>
        <taxon>Bacillati</taxon>
        <taxon>Chloroflexota</taxon>
        <taxon>Caldilineae</taxon>
        <taxon>Caldilineales</taxon>
        <taxon>Caldilineaceae</taxon>
        <taxon>Caldilinea</taxon>
    </lineage>
</organism>
<dbReference type="PATRIC" id="fig|926550.5.peg.3092"/>
<dbReference type="Proteomes" id="UP000007880">
    <property type="component" value="Chromosome"/>
</dbReference>
<gene>
    <name evidence="7" type="primary">hoxE</name>
    <name evidence="7" type="ordered locus">CLDAP_28500</name>
</gene>
<evidence type="ECO:0000256" key="4">
    <source>
        <dbReference type="ARBA" id="ARBA00023004"/>
    </source>
</evidence>
<keyword evidence="4" id="KW-0408">Iron</keyword>
<comment type="cofactor">
    <cofactor evidence="6">
        <name>[2Fe-2S] cluster</name>
        <dbReference type="ChEBI" id="CHEBI:190135"/>
    </cofactor>
</comment>
<dbReference type="InterPro" id="IPR002023">
    <property type="entry name" value="NuoE-like"/>
</dbReference>
<dbReference type="Gene3D" id="3.40.30.10">
    <property type="entry name" value="Glutaredoxin"/>
    <property type="match status" value="1"/>
</dbReference>
<dbReference type="FunFam" id="1.10.10.1590:FF:000001">
    <property type="entry name" value="NADH-quinone oxidoreductase subunit E"/>
    <property type="match status" value="1"/>
</dbReference>
<dbReference type="InterPro" id="IPR041921">
    <property type="entry name" value="NuoE_N"/>
</dbReference>
<keyword evidence="5" id="KW-0411">Iron-sulfur</keyword>
<protein>
    <submittedName>
        <fullName evidence="7">Bidirectional hydrogenase E subunit</fullName>
    </submittedName>
</protein>
<name>I0I6K2_CALAS</name>
<evidence type="ECO:0000256" key="3">
    <source>
        <dbReference type="ARBA" id="ARBA00022723"/>
    </source>
</evidence>
<evidence type="ECO:0000256" key="6">
    <source>
        <dbReference type="ARBA" id="ARBA00034078"/>
    </source>
</evidence>
<comment type="similarity">
    <text evidence="1">Belongs to the complex I 24 kDa subunit family.</text>
</comment>
<dbReference type="NCBIfam" id="NF005747">
    <property type="entry name" value="PRK07571.1"/>
    <property type="match status" value="1"/>
</dbReference>
<dbReference type="SUPFAM" id="SSF52833">
    <property type="entry name" value="Thioredoxin-like"/>
    <property type="match status" value="1"/>
</dbReference>
<dbReference type="eggNOG" id="COG1905">
    <property type="taxonomic scope" value="Bacteria"/>
</dbReference>
<proteinExistence type="inferred from homology"/>
<dbReference type="GO" id="GO:0046872">
    <property type="term" value="F:metal ion binding"/>
    <property type="evidence" value="ECO:0007669"/>
    <property type="project" value="UniProtKB-KW"/>
</dbReference>
<dbReference type="GO" id="GO:0016491">
    <property type="term" value="F:oxidoreductase activity"/>
    <property type="evidence" value="ECO:0007669"/>
    <property type="project" value="InterPro"/>
</dbReference>
<evidence type="ECO:0000313" key="8">
    <source>
        <dbReference type="Proteomes" id="UP000007880"/>
    </source>
</evidence>
<dbReference type="STRING" id="926550.CLDAP_28500"/>
<dbReference type="PROSITE" id="PS01099">
    <property type="entry name" value="COMPLEX1_24K"/>
    <property type="match status" value="1"/>
</dbReference>
<evidence type="ECO:0000256" key="1">
    <source>
        <dbReference type="ARBA" id="ARBA00010643"/>
    </source>
</evidence>
<dbReference type="AlphaFoldDB" id="I0I6K2"/>
<dbReference type="Gene3D" id="1.10.10.1590">
    <property type="entry name" value="NADH-quinone oxidoreductase subunit E"/>
    <property type="match status" value="1"/>
</dbReference>
<dbReference type="KEGG" id="cap:CLDAP_28500"/>
<dbReference type="PANTHER" id="PTHR43342">
    <property type="entry name" value="NADH-QUINONE OXIDOREDUCTASE, E SUBUNIT"/>
    <property type="match status" value="1"/>
</dbReference>
<evidence type="ECO:0000313" key="7">
    <source>
        <dbReference type="EMBL" id="BAM00890.1"/>
    </source>
</evidence>
<dbReference type="GO" id="GO:0051537">
    <property type="term" value="F:2 iron, 2 sulfur cluster binding"/>
    <property type="evidence" value="ECO:0007669"/>
    <property type="project" value="UniProtKB-KW"/>
</dbReference>
<dbReference type="EMBL" id="AP012337">
    <property type="protein sequence ID" value="BAM00890.1"/>
    <property type="molecule type" value="Genomic_DNA"/>
</dbReference>
<sequence length="213" mass="23033">MAALPGVIHSCEECMAVTTSSPPRARPQAAREHPSGDPRFTLIDRTLKRFSYQQDALIEVLHTAQEAFGFLSEDLLIYVARQLKLPLSWVYGVATFYHFFTLKPQGKHTCIVCMGTACYVKRAAEIVAVLQEAFHVEPGGTTADGLFSLSTARCLGSCGLAPVLVLDGEVLGRETPESTLARVRQLLAEHSDVASSQSGDAVHVTNGGIHEPI</sequence>
<keyword evidence="8" id="KW-1185">Reference proteome</keyword>
<dbReference type="InterPro" id="IPR042128">
    <property type="entry name" value="NuoE_dom"/>
</dbReference>
<evidence type="ECO:0000256" key="2">
    <source>
        <dbReference type="ARBA" id="ARBA00022714"/>
    </source>
</evidence>
<dbReference type="CDD" id="cd03064">
    <property type="entry name" value="TRX_Fd_NuoE"/>
    <property type="match status" value="1"/>
</dbReference>